<dbReference type="Pfam" id="PF01047">
    <property type="entry name" value="MarR"/>
    <property type="match status" value="1"/>
</dbReference>
<dbReference type="PANTHER" id="PTHR42756">
    <property type="entry name" value="TRANSCRIPTIONAL REGULATOR, MARR"/>
    <property type="match status" value="1"/>
</dbReference>
<evidence type="ECO:0000256" key="2">
    <source>
        <dbReference type="ARBA" id="ARBA00023125"/>
    </source>
</evidence>
<dbReference type="PROSITE" id="PS50995">
    <property type="entry name" value="HTH_MARR_2"/>
    <property type="match status" value="1"/>
</dbReference>
<evidence type="ECO:0000256" key="3">
    <source>
        <dbReference type="ARBA" id="ARBA00023163"/>
    </source>
</evidence>
<dbReference type="InterPro" id="IPR000835">
    <property type="entry name" value="HTH_MarR-typ"/>
</dbReference>
<dbReference type="EMBL" id="JAKNGE010000013">
    <property type="protein sequence ID" value="MCG4746169.1"/>
    <property type="molecule type" value="Genomic_DNA"/>
</dbReference>
<dbReference type="Gene3D" id="1.10.10.10">
    <property type="entry name" value="Winged helix-like DNA-binding domain superfamily/Winged helix DNA-binding domain"/>
    <property type="match status" value="1"/>
</dbReference>
<evidence type="ECO:0000256" key="1">
    <source>
        <dbReference type="ARBA" id="ARBA00023015"/>
    </source>
</evidence>
<protein>
    <submittedName>
        <fullName evidence="6 7">Winged helix-turn-helix transcriptional regulator</fullName>
    </submittedName>
</protein>
<dbReference type="InterPro" id="IPR036390">
    <property type="entry name" value="WH_DNA-bd_sf"/>
</dbReference>
<sequence length="178" mass="20541">MKEPGSRWPFDSPEHRLIEKYIRVTRLHRSVIEHRLEGTGVYRSQHQILMFASHNPNVSQKDLAEMYGVSGATMAVSLKKLEKGGYINRLVDQHDNRCNQICITEKGRKVVEESVLIFQRLERCMFEGFSEHDMDVLGNLLDRIYGNLDQDLKDGPIETEHGPIEAGHNPIETEREEN</sequence>
<evidence type="ECO:0000256" key="4">
    <source>
        <dbReference type="SAM" id="MobiDB-lite"/>
    </source>
</evidence>
<feature type="domain" description="HTH marR-type" evidence="5">
    <location>
        <begin position="14"/>
        <end position="146"/>
    </location>
</feature>
<dbReference type="Proteomes" id="UP000669239">
    <property type="component" value="Unassembled WGS sequence"/>
</dbReference>
<name>A0AAW5BZB2_9FIRM</name>
<dbReference type="SUPFAM" id="SSF46785">
    <property type="entry name" value="Winged helix' DNA-binding domain"/>
    <property type="match status" value="1"/>
</dbReference>
<dbReference type="PRINTS" id="PR00598">
    <property type="entry name" value="HTHMARR"/>
</dbReference>
<dbReference type="GO" id="GO:0003700">
    <property type="term" value="F:DNA-binding transcription factor activity"/>
    <property type="evidence" value="ECO:0007669"/>
    <property type="project" value="InterPro"/>
</dbReference>
<proteinExistence type="predicted"/>
<evidence type="ECO:0000313" key="8">
    <source>
        <dbReference type="Proteomes" id="UP000669239"/>
    </source>
</evidence>
<dbReference type="InterPro" id="IPR036388">
    <property type="entry name" value="WH-like_DNA-bd_sf"/>
</dbReference>
<keyword evidence="8" id="KW-1185">Reference proteome</keyword>
<keyword evidence="1" id="KW-0805">Transcription regulation</keyword>
<feature type="compositionally biased region" description="Basic and acidic residues" evidence="4">
    <location>
        <begin position="152"/>
        <end position="163"/>
    </location>
</feature>
<feature type="region of interest" description="Disordered" evidence="4">
    <location>
        <begin position="152"/>
        <end position="178"/>
    </location>
</feature>
<keyword evidence="2" id="KW-0238">DNA-binding</keyword>
<accession>A0AAW5BZB2</accession>
<evidence type="ECO:0000313" key="7">
    <source>
        <dbReference type="EMBL" id="NSJ49292.1"/>
    </source>
</evidence>
<dbReference type="RefSeq" id="WP_165641102.1">
    <property type="nucleotide sequence ID" value="NZ_BAABZL010000001.1"/>
</dbReference>
<keyword evidence="3" id="KW-0804">Transcription</keyword>
<dbReference type="GO" id="GO:0003677">
    <property type="term" value="F:DNA binding"/>
    <property type="evidence" value="ECO:0007669"/>
    <property type="project" value="UniProtKB-KW"/>
</dbReference>
<evidence type="ECO:0000313" key="9">
    <source>
        <dbReference type="Proteomes" id="UP001299608"/>
    </source>
</evidence>
<dbReference type="Proteomes" id="UP001299608">
    <property type="component" value="Unassembled WGS sequence"/>
</dbReference>
<reference evidence="6" key="3">
    <citation type="submission" date="2022-01" db="EMBL/GenBank/DDBJ databases">
        <title>Collection of gut derived symbiotic bacterial strains cultured from healthy donors.</title>
        <authorList>
            <person name="Lin H."/>
            <person name="Kohout C."/>
            <person name="Waligurski E."/>
            <person name="Pamer E.G."/>
        </authorList>
    </citation>
    <scope>NUCLEOTIDE SEQUENCE</scope>
    <source>
        <strain evidence="6">DFI.6.55</strain>
    </source>
</reference>
<dbReference type="SMART" id="SM00347">
    <property type="entry name" value="HTH_MARR"/>
    <property type="match status" value="1"/>
</dbReference>
<evidence type="ECO:0000259" key="5">
    <source>
        <dbReference type="PROSITE" id="PS50995"/>
    </source>
</evidence>
<evidence type="ECO:0000313" key="6">
    <source>
        <dbReference type="EMBL" id="MCG4746169.1"/>
    </source>
</evidence>
<dbReference type="AlphaFoldDB" id="A0AAW5BZB2"/>
<reference evidence="7 8" key="1">
    <citation type="journal article" date="2020" name="Cell Host Microbe">
        <title>Functional and Genomic Variation between Human-Derived Isolates of Lachnospiraceae Reveals Inter- and Intra-Species Diversity.</title>
        <authorList>
            <person name="Sorbara M.T."/>
            <person name="Littmann E.R."/>
            <person name="Fontana E."/>
            <person name="Moody T.U."/>
            <person name="Kohout C.E."/>
            <person name="Gjonbalaj M."/>
            <person name="Eaton V."/>
            <person name="Seok R."/>
            <person name="Leiner I.M."/>
            <person name="Pamer E.G."/>
        </authorList>
    </citation>
    <scope>NUCLEOTIDE SEQUENCE [LARGE SCALE GENOMIC DNA]</scope>
    <source>
        <strain evidence="7 8">MSK.1.17</strain>
    </source>
</reference>
<reference evidence="7" key="2">
    <citation type="submission" date="2020-02" db="EMBL/GenBank/DDBJ databases">
        <authorList>
            <person name="Littmann E."/>
            <person name="Sorbara M."/>
        </authorList>
    </citation>
    <scope>NUCLEOTIDE SEQUENCE</scope>
    <source>
        <strain evidence="7">MSK.1.17</strain>
    </source>
</reference>
<comment type="caution">
    <text evidence="6">The sequence shown here is derived from an EMBL/GenBank/DDBJ whole genome shotgun (WGS) entry which is preliminary data.</text>
</comment>
<gene>
    <name evidence="7" type="ORF">G5B36_11325</name>
    <name evidence="6" type="ORF">L0N08_12150</name>
</gene>
<organism evidence="6 9">
    <name type="scientific">Enterocloster aldenensis</name>
    <dbReference type="NCBI Taxonomy" id="358742"/>
    <lineage>
        <taxon>Bacteria</taxon>
        <taxon>Bacillati</taxon>
        <taxon>Bacillota</taxon>
        <taxon>Clostridia</taxon>
        <taxon>Lachnospirales</taxon>
        <taxon>Lachnospiraceae</taxon>
        <taxon>Enterocloster</taxon>
    </lineage>
</organism>
<dbReference type="EMBL" id="JAAITT010000014">
    <property type="protein sequence ID" value="NSJ49292.1"/>
    <property type="molecule type" value="Genomic_DNA"/>
</dbReference>
<dbReference type="PANTHER" id="PTHR42756:SF1">
    <property type="entry name" value="TRANSCRIPTIONAL REPRESSOR OF EMRAB OPERON"/>
    <property type="match status" value="1"/>
</dbReference>
<dbReference type="GeneID" id="97206958"/>